<reference evidence="1 2" key="1">
    <citation type="submission" date="2016-03" db="EMBL/GenBank/DDBJ databases">
        <authorList>
            <person name="Ploux O."/>
        </authorList>
    </citation>
    <scope>NUCLEOTIDE SEQUENCE [LARGE SCALE GENOMIC DNA]</scope>
    <source>
        <strain evidence="1 2">URUG2</strain>
    </source>
</reference>
<protein>
    <submittedName>
        <fullName evidence="1">Uncharacterized protein</fullName>
    </submittedName>
</protein>
<gene>
    <name evidence="1" type="ORF">RCC_03433</name>
</gene>
<evidence type="ECO:0000313" key="1">
    <source>
        <dbReference type="EMBL" id="CZT17599.1"/>
    </source>
</evidence>
<organism evidence="1 2">
    <name type="scientific">Ramularia collo-cygni</name>
    <dbReference type="NCBI Taxonomy" id="112498"/>
    <lineage>
        <taxon>Eukaryota</taxon>
        <taxon>Fungi</taxon>
        <taxon>Dikarya</taxon>
        <taxon>Ascomycota</taxon>
        <taxon>Pezizomycotina</taxon>
        <taxon>Dothideomycetes</taxon>
        <taxon>Dothideomycetidae</taxon>
        <taxon>Mycosphaerellales</taxon>
        <taxon>Mycosphaerellaceae</taxon>
        <taxon>Ramularia</taxon>
    </lineage>
</organism>
<proteinExistence type="predicted"/>
<sequence length="65" mass="6959">MYTLVSALRVVPIYLLGGGIDAPGTVANPNYGVTISDSKAREAAKAATLERERARLFLPRKPSNT</sequence>
<dbReference type="RefSeq" id="XP_023624490.1">
    <property type="nucleotide sequence ID" value="XM_023768722.1"/>
</dbReference>
<accession>A0A2D3V7Y4</accession>
<evidence type="ECO:0000313" key="2">
    <source>
        <dbReference type="Proteomes" id="UP000225277"/>
    </source>
</evidence>
<dbReference type="GeneID" id="35598637"/>
<dbReference type="Proteomes" id="UP000225277">
    <property type="component" value="Unassembled WGS sequence"/>
</dbReference>
<name>A0A2D3V7Y4_9PEZI</name>
<dbReference type="EMBL" id="FJUY01000004">
    <property type="protein sequence ID" value="CZT17599.1"/>
    <property type="molecule type" value="Genomic_DNA"/>
</dbReference>
<dbReference type="AlphaFoldDB" id="A0A2D3V7Y4"/>
<keyword evidence="2" id="KW-1185">Reference proteome</keyword>